<name>A0A084Q9J5_STAC4</name>
<evidence type="ECO:0000313" key="2">
    <source>
        <dbReference type="EMBL" id="KFA60630.1"/>
    </source>
</evidence>
<reference evidence="2 3" key="1">
    <citation type="journal article" date="2014" name="BMC Genomics">
        <title>Comparative genome sequencing reveals chemotype-specific gene clusters in the toxigenic black mold Stachybotrys.</title>
        <authorList>
            <person name="Semeiks J."/>
            <person name="Borek D."/>
            <person name="Otwinowski Z."/>
            <person name="Grishin N.V."/>
        </authorList>
    </citation>
    <scope>NUCLEOTIDE SEQUENCE [LARGE SCALE GENOMIC DNA]</scope>
    <source>
        <strain evidence="2 3">IBT 40285</strain>
    </source>
</reference>
<proteinExistence type="predicted"/>
<dbReference type="CDD" id="cd06121">
    <property type="entry name" value="cupin_YML079wp"/>
    <property type="match status" value="1"/>
</dbReference>
<sequence length="153" mass="16889">MAASRSAQDVIAVLNLTPHPEKGFYIQTFSDAPPDSSSRPLSTCIYYLLEGAEGLSHWHKVTDAAEIWHYYAGAPLRLTLSWDDAARPARDEVLGPDLWRGERPQVLVQPGQWQHAQSLGEWTLVGCTVAPGFVMESFVMAEPGWEPKSAPAE</sequence>
<dbReference type="PANTHER" id="PTHR33387">
    <property type="entry name" value="RMLC-LIKE JELLY ROLL FOLD PROTEIN"/>
    <property type="match status" value="1"/>
</dbReference>
<dbReference type="Gene3D" id="2.60.120.10">
    <property type="entry name" value="Jelly Rolls"/>
    <property type="match status" value="1"/>
</dbReference>
<dbReference type="InterPro" id="IPR014710">
    <property type="entry name" value="RmlC-like_jellyroll"/>
</dbReference>
<dbReference type="InParanoid" id="A0A084Q9J5"/>
<organism evidence="2 3">
    <name type="scientific">Stachybotrys chlorohalonatus (strain IBT 40285)</name>
    <dbReference type="NCBI Taxonomy" id="1283841"/>
    <lineage>
        <taxon>Eukaryota</taxon>
        <taxon>Fungi</taxon>
        <taxon>Dikarya</taxon>
        <taxon>Ascomycota</taxon>
        <taxon>Pezizomycotina</taxon>
        <taxon>Sordariomycetes</taxon>
        <taxon>Hypocreomycetidae</taxon>
        <taxon>Hypocreales</taxon>
        <taxon>Stachybotryaceae</taxon>
        <taxon>Stachybotrys</taxon>
    </lineage>
</organism>
<protein>
    <recommendedName>
        <fullName evidence="1">DUF985 domain-containing protein</fullName>
    </recommendedName>
</protein>
<dbReference type="PANTHER" id="PTHR33387:SF3">
    <property type="entry name" value="DUF985 DOMAIN-CONTAINING PROTEIN"/>
    <property type="match status" value="1"/>
</dbReference>
<accession>A0A084Q9J5</accession>
<keyword evidence="3" id="KW-1185">Reference proteome</keyword>
<dbReference type="Pfam" id="PF06172">
    <property type="entry name" value="Cupin_5"/>
    <property type="match status" value="1"/>
</dbReference>
<dbReference type="HOGENOM" id="CLU_088365_1_0_1"/>
<dbReference type="OMA" id="HWHRIDA"/>
<dbReference type="Proteomes" id="UP000028524">
    <property type="component" value="Unassembled WGS sequence"/>
</dbReference>
<feature type="domain" description="DUF985" evidence="1">
    <location>
        <begin position="8"/>
        <end position="140"/>
    </location>
</feature>
<dbReference type="InterPro" id="IPR039935">
    <property type="entry name" value="YML079W-like"/>
</dbReference>
<gene>
    <name evidence="2" type="ORF">S40285_09423</name>
</gene>
<dbReference type="AlphaFoldDB" id="A0A084Q9J5"/>
<evidence type="ECO:0000259" key="1">
    <source>
        <dbReference type="Pfam" id="PF06172"/>
    </source>
</evidence>
<dbReference type="OrthoDB" id="6614653at2759"/>
<dbReference type="InterPro" id="IPR011051">
    <property type="entry name" value="RmlC_Cupin_sf"/>
</dbReference>
<dbReference type="InterPro" id="IPR009327">
    <property type="entry name" value="Cupin_DUF985"/>
</dbReference>
<dbReference type="SUPFAM" id="SSF51182">
    <property type="entry name" value="RmlC-like cupins"/>
    <property type="match status" value="1"/>
</dbReference>
<evidence type="ECO:0000313" key="3">
    <source>
        <dbReference type="Proteomes" id="UP000028524"/>
    </source>
</evidence>
<dbReference type="EMBL" id="KL660904">
    <property type="protein sequence ID" value="KFA60630.1"/>
    <property type="molecule type" value="Genomic_DNA"/>
</dbReference>